<accession>A0AAP0E362</accession>
<evidence type="ECO:0000313" key="1">
    <source>
        <dbReference type="EMBL" id="KAK9081879.1"/>
    </source>
</evidence>
<dbReference type="Proteomes" id="UP001420932">
    <property type="component" value="Unassembled WGS sequence"/>
</dbReference>
<sequence>MAVLKYDHQIMVCLCFKGPIGLGNPICEDLNKFVRFEANRRLRRVEKLQRGEQHSRGATRE</sequence>
<evidence type="ECO:0000313" key="2">
    <source>
        <dbReference type="Proteomes" id="UP001420932"/>
    </source>
</evidence>
<name>A0AAP0E362_9MAGN</name>
<keyword evidence="2" id="KW-1185">Reference proteome</keyword>
<comment type="caution">
    <text evidence="1">The sequence shown here is derived from an EMBL/GenBank/DDBJ whole genome shotgun (WGS) entry which is preliminary data.</text>
</comment>
<dbReference type="EMBL" id="JBBNAF010000043">
    <property type="protein sequence ID" value="KAK9081879.1"/>
    <property type="molecule type" value="Genomic_DNA"/>
</dbReference>
<dbReference type="AlphaFoldDB" id="A0AAP0E362"/>
<gene>
    <name evidence="1" type="ORF">Syun_030716</name>
</gene>
<proteinExistence type="predicted"/>
<organism evidence="1 2">
    <name type="scientific">Stephania yunnanensis</name>
    <dbReference type="NCBI Taxonomy" id="152371"/>
    <lineage>
        <taxon>Eukaryota</taxon>
        <taxon>Viridiplantae</taxon>
        <taxon>Streptophyta</taxon>
        <taxon>Embryophyta</taxon>
        <taxon>Tracheophyta</taxon>
        <taxon>Spermatophyta</taxon>
        <taxon>Magnoliopsida</taxon>
        <taxon>Ranunculales</taxon>
        <taxon>Menispermaceae</taxon>
        <taxon>Menispermoideae</taxon>
        <taxon>Cissampelideae</taxon>
        <taxon>Stephania</taxon>
    </lineage>
</organism>
<protein>
    <submittedName>
        <fullName evidence="1">Uncharacterized protein</fullName>
    </submittedName>
</protein>
<reference evidence="1 2" key="1">
    <citation type="submission" date="2024-01" db="EMBL/GenBank/DDBJ databases">
        <title>Genome assemblies of Stephania.</title>
        <authorList>
            <person name="Yang L."/>
        </authorList>
    </citation>
    <scope>NUCLEOTIDE SEQUENCE [LARGE SCALE GENOMIC DNA]</scope>
    <source>
        <strain evidence="1">YNDBR</strain>
        <tissue evidence="1">Leaf</tissue>
    </source>
</reference>